<reference evidence="1 2" key="1">
    <citation type="journal article" date="2022" name="DNA Res.">
        <title>Chromosomal-level genome assembly of the orchid tree Bauhinia variegata (Leguminosae; Cercidoideae) supports the allotetraploid origin hypothesis of Bauhinia.</title>
        <authorList>
            <person name="Zhong Y."/>
            <person name="Chen Y."/>
            <person name="Zheng D."/>
            <person name="Pang J."/>
            <person name="Liu Y."/>
            <person name="Luo S."/>
            <person name="Meng S."/>
            <person name="Qian L."/>
            <person name="Wei D."/>
            <person name="Dai S."/>
            <person name="Zhou R."/>
        </authorList>
    </citation>
    <scope>NUCLEOTIDE SEQUENCE [LARGE SCALE GENOMIC DNA]</scope>
    <source>
        <strain evidence="1">BV-YZ2020</strain>
    </source>
</reference>
<gene>
    <name evidence="1" type="ORF">L6164_021814</name>
</gene>
<accession>A0ACB9MCZ3</accession>
<sequence>MVQYNFKKITVVPNGKDFVDIILSRTQRQTPTVVHKGYAISRIRQFYMRKVKYTQQNFHEKLSTIIDEFPRLDGIHPFYGDLLHVLYNKDHYKLALGQINTARNLISKIAKDYVKLLKYGDSLYRCKCLKVAALGRMCTVIKRVGPSLAYLEQVRQHMARLPSIDPNSRTILICGYPNVGKSSFINKISRADVDVQPYAFTTKSLFVGHTDYKYLRYQVIDTPGILDRPFEDRNIIEMCSITALAHLRAAILFFLDISGSCGYSIAQQAALFHSIKSLFMNKPLIIVCNKTDLQPLEGLSEEDTKLVMEMKDEALKTVVGQGGEATNDEGVLLKMSTLTEDGVIAVKNAACERLLNQRVEIKMKSKKINDCLNRFHVAVPKPRDQKERPPCIPPAVLEAKAKQAAEKEKRKTEKDLENENGGAGVYSASLRKNHILANDEWKEDILPEILDGHNVYDFVDPDILHRLEELEREEGLREGDDDFELDVDELTPEQQEALAEIRKKKSLLIQQHRIKKSTAESRPTVPRKFDKERQFTSERMGRDLSRLGLDATLAVNRARSKSLSKRGRKRERSSERGDAADGDVMEIDNNTPSKKLRMRSRSRSRSVSRPPTEVVPGEGFKDSAQKSQAIKKAKKAFKMRNKDARRGEADRVIGNLKPKHLFSGKRSIGKTQRR</sequence>
<keyword evidence="2" id="KW-1185">Reference proteome</keyword>
<proteinExistence type="predicted"/>
<organism evidence="1 2">
    <name type="scientific">Bauhinia variegata</name>
    <name type="common">Purple orchid tree</name>
    <name type="synonym">Phanera variegata</name>
    <dbReference type="NCBI Taxonomy" id="167791"/>
    <lineage>
        <taxon>Eukaryota</taxon>
        <taxon>Viridiplantae</taxon>
        <taxon>Streptophyta</taxon>
        <taxon>Embryophyta</taxon>
        <taxon>Tracheophyta</taxon>
        <taxon>Spermatophyta</taxon>
        <taxon>Magnoliopsida</taxon>
        <taxon>eudicotyledons</taxon>
        <taxon>Gunneridae</taxon>
        <taxon>Pentapetalae</taxon>
        <taxon>rosids</taxon>
        <taxon>fabids</taxon>
        <taxon>Fabales</taxon>
        <taxon>Fabaceae</taxon>
        <taxon>Cercidoideae</taxon>
        <taxon>Cercideae</taxon>
        <taxon>Bauhiniinae</taxon>
        <taxon>Bauhinia</taxon>
    </lineage>
</organism>
<evidence type="ECO:0000313" key="2">
    <source>
        <dbReference type="Proteomes" id="UP000828941"/>
    </source>
</evidence>
<protein>
    <submittedName>
        <fullName evidence="1">Uncharacterized protein</fullName>
    </submittedName>
</protein>
<name>A0ACB9MCZ3_BAUVA</name>
<comment type="caution">
    <text evidence="1">The sequence shown here is derived from an EMBL/GenBank/DDBJ whole genome shotgun (WGS) entry which is preliminary data.</text>
</comment>
<dbReference type="Proteomes" id="UP000828941">
    <property type="component" value="Chromosome 9"/>
</dbReference>
<evidence type="ECO:0000313" key="1">
    <source>
        <dbReference type="EMBL" id="KAI4322093.1"/>
    </source>
</evidence>
<dbReference type="EMBL" id="CM039434">
    <property type="protein sequence ID" value="KAI4322093.1"/>
    <property type="molecule type" value="Genomic_DNA"/>
</dbReference>